<protein>
    <recommendedName>
        <fullName evidence="2">Snf7 domain-containing protein</fullName>
    </recommendedName>
</protein>
<evidence type="ECO:0000313" key="1">
    <source>
        <dbReference type="EMBL" id="SVA51045.1"/>
    </source>
</evidence>
<sequence>MGYLIKNWNNIKSSINLSQKVLDRVKPETSLKNRISFAEKKLQLQITRLDETQQKLKQNHDRVFQKIVAAQKTGNEPRAKAYASEVQEIRKVRKVIGEAKLAMEQIKLRLNTVSELGDVVVTLSPCMSLIKGLAPSISGFVPEINTSMSELSSMLGNMISDSSLKTESIMESNQDSADTRAILEEVHAVLEGETKT</sequence>
<name>A0A381WEY4_9ZZZZ</name>
<gene>
    <name evidence="1" type="ORF">METZ01_LOCUS103899</name>
</gene>
<reference evidence="1" key="1">
    <citation type="submission" date="2018-05" db="EMBL/GenBank/DDBJ databases">
        <authorList>
            <person name="Lanie J.A."/>
            <person name="Ng W.-L."/>
            <person name="Kazmierczak K.M."/>
            <person name="Andrzejewski T.M."/>
            <person name="Davidsen T.M."/>
            <person name="Wayne K.J."/>
            <person name="Tettelin H."/>
            <person name="Glass J.I."/>
            <person name="Rusch D."/>
            <person name="Podicherti R."/>
            <person name="Tsui H.-C.T."/>
            <person name="Winkler M.E."/>
        </authorList>
    </citation>
    <scope>NUCLEOTIDE SEQUENCE</scope>
</reference>
<proteinExistence type="predicted"/>
<organism evidence="1">
    <name type="scientific">marine metagenome</name>
    <dbReference type="NCBI Taxonomy" id="408172"/>
    <lineage>
        <taxon>unclassified sequences</taxon>
        <taxon>metagenomes</taxon>
        <taxon>ecological metagenomes</taxon>
    </lineage>
</organism>
<feature type="non-terminal residue" evidence="1">
    <location>
        <position position="196"/>
    </location>
</feature>
<dbReference type="AlphaFoldDB" id="A0A381WEY4"/>
<dbReference type="EMBL" id="UINC01011587">
    <property type="protein sequence ID" value="SVA51045.1"/>
    <property type="molecule type" value="Genomic_DNA"/>
</dbReference>
<dbReference type="Gene3D" id="6.10.140.1230">
    <property type="match status" value="1"/>
</dbReference>
<evidence type="ECO:0008006" key="2">
    <source>
        <dbReference type="Google" id="ProtNLM"/>
    </source>
</evidence>
<accession>A0A381WEY4</accession>